<name>A0A8B6DX44_MYTGA</name>
<protein>
    <submittedName>
        <fullName evidence="2">Uncharacterized protein</fullName>
    </submittedName>
</protein>
<feature type="region of interest" description="Disordered" evidence="1">
    <location>
        <begin position="24"/>
        <end position="44"/>
    </location>
</feature>
<comment type="caution">
    <text evidence="2">The sequence shown here is derived from an EMBL/GenBank/DDBJ whole genome shotgun (WGS) entry which is preliminary data.</text>
</comment>
<dbReference type="Proteomes" id="UP000596742">
    <property type="component" value="Unassembled WGS sequence"/>
</dbReference>
<sequence length="133" mass="15160">MPSSNDQKLNIIIDAKIYDMPSLHTSKTTKSGKISPSEKRNTTETLLQTTNVNISTTDSYENKYLIGKRYDMTSSNDQRLKYPPSAREDMPLPTTKGKNLHRQEIRLAVFKRSKGKISPSERNTTSLLQTIKR</sequence>
<evidence type="ECO:0000313" key="2">
    <source>
        <dbReference type="EMBL" id="VDI24849.1"/>
    </source>
</evidence>
<reference evidence="2" key="1">
    <citation type="submission" date="2018-11" db="EMBL/GenBank/DDBJ databases">
        <authorList>
            <person name="Alioto T."/>
            <person name="Alioto T."/>
        </authorList>
    </citation>
    <scope>NUCLEOTIDE SEQUENCE</scope>
</reference>
<feature type="compositionally biased region" description="Polar residues" evidence="1">
    <location>
        <begin position="120"/>
        <end position="133"/>
    </location>
</feature>
<gene>
    <name evidence="2" type="ORF">MGAL_10B015449</name>
</gene>
<feature type="region of interest" description="Disordered" evidence="1">
    <location>
        <begin position="114"/>
        <end position="133"/>
    </location>
</feature>
<feature type="compositionally biased region" description="Polar residues" evidence="1">
    <location>
        <begin position="24"/>
        <end position="34"/>
    </location>
</feature>
<feature type="region of interest" description="Disordered" evidence="1">
    <location>
        <begin position="75"/>
        <end position="101"/>
    </location>
</feature>
<keyword evidence="3" id="KW-1185">Reference proteome</keyword>
<evidence type="ECO:0000256" key="1">
    <source>
        <dbReference type="SAM" id="MobiDB-lite"/>
    </source>
</evidence>
<dbReference type="AlphaFoldDB" id="A0A8B6DX44"/>
<organism evidence="2 3">
    <name type="scientific">Mytilus galloprovincialis</name>
    <name type="common">Mediterranean mussel</name>
    <dbReference type="NCBI Taxonomy" id="29158"/>
    <lineage>
        <taxon>Eukaryota</taxon>
        <taxon>Metazoa</taxon>
        <taxon>Spiralia</taxon>
        <taxon>Lophotrochozoa</taxon>
        <taxon>Mollusca</taxon>
        <taxon>Bivalvia</taxon>
        <taxon>Autobranchia</taxon>
        <taxon>Pteriomorphia</taxon>
        <taxon>Mytilida</taxon>
        <taxon>Mytiloidea</taxon>
        <taxon>Mytilidae</taxon>
        <taxon>Mytilinae</taxon>
        <taxon>Mytilus</taxon>
    </lineage>
</organism>
<accession>A0A8B6DX44</accession>
<evidence type="ECO:0000313" key="3">
    <source>
        <dbReference type="Proteomes" id="UP000596742"/>
    </source>
</evidence>
<proteinExistence type="predicted"/>
<dbReference type="EMBL" id="UYJE01004087">
    <property type="protein sequence ID" value="VDI24849.1"/>
    <property type="molecule type" value="Genomic_DNA"/>
</dbReference>